<dbReference type="RefSeq" id="WP_221234918.1">
    <property type="nucleotide sequence ID" value="NZ_JACHBS010000001.1"/>
</dbReference>
<dbReference type="EMBL" id="JACHBS010000001">
    <property type="protein sequence ID" value="MBB5617192.1"/>
    <property type="molecule type" value="Genomic_DNA"/>
</dbReference>
<comment type="caution">
    <text evidence="1">The sequence shown here is derived from an EMBL/GenBank/DDBJ whole genome shotgun (WGS) entry which is preliminary data.</text>
</comment>
<accession>A0A840XFA8</accession>
<evidence type="ECO:0000313" key="1">
    <source>
        <dbReference type="EMBL" id="MBB5617192.1"/>
    </source>
</evidence>
<evidence type="ECO:0000313" key="2">
    <source>
        <dbReference type="Proteomes" id="UP000552883"/>
    </source>
</evidence>
<proteinExistence type="predicted"/>
<keyword evidence="2" id="KW-1185">Reference proteome</keyword>
<gene>
    <name evidence="1" type="ORF">BJ959_000688</name>
</gene>
<reference evidence="1 2" key="1">
    <citation type="submission" date="2020-08" db="EMBL/GenBank/DDBJ databases">
        <title>Sequencing the genomes of 1000 actinobacteria strains.</title>
        <authorList>
            <person name="Klenk H.-P."/>
        </authorList>
    </citation>
    <scope>NUCLEOTIDE SEQUENCE [LARGE SCALE GENOMIC DNA]</scope>
    <source>
        <strain evidence="1 2">DSM 23889</strain>
    </source>
</reference>
<organism evidence="1 2">
    <name type="scientific">Microcella frigidaquae</name>
    <dbReference type="NCBI Taxonomy" id="424758"/>
    <lineage>
        <taxon>Bacteria</taxon>
        <taxon>Bacillati</taxon>
        <taxon>Actinomycetota</taxon>
        <taxon>Actinomycetes</taxon>
        <taxon>Micrococcales</taxon>
        <taxon>Microbacteriaceae</taxon>
        <taxon>Microcella</taxon>
    </lineage>
</organism>
<dbReference type="Proteomes" id="UP000552883">
    <property type="component" value="Unassembled WGS sequence"/>
</dbReference>
<sequence>MAWMKSTSGASKDQWFLTGEFTVDRIGKDRKTAEGITAVLGFQSEAVTHEQVTAEIARVDARRARLLADLAALVNPSGVDVRPQLAQIQDRLDAVPTAVQNGQAARAAIVNDQRGTGA</sequence>
<protein>
    <submittedName>
        <fullName evidence="1">Uncharacterized protein</fullName>
    </submittedName>
</protein>
<dbReference type="AlphaFoldDB" id="A0A840XFA8"/>
<name>A0A840XFA8_9MICO</name>